<gene>
    <name evidence="2" type="ORF">HTAM1171_LOCUS1278</name>
</gene>
<sequence length="272" mass="30373">MQKFCVEREDDTLSVGSHSSRISFECHHSILFNELSKQEVFSEDESNEDDSEDDEPQERPRQESFGDELINKEISAGNHESKESLHRVSSDISFCSVLEDEVVDTSSQQPQGKRSHRSKCSVLEMFEQQIIDREVKAGKIVRTLSMDTSKSGQKIPRRTFSYQKSLHRTSSCLSVDENAEVTCGQNASFQDWSLPNFSSRSKQRSSAASSMGRALLSASSPSAGATGTYFQRRRSTSSLIRNDNNPEVQTLETAINYLAGSKGNLVKGVVKR</sequence>
<proteinExistence type="predicted"/>
<evidence type="ECO:0000256" key="1">
    <source>
        <dbReference type="SAM" id="MobiDB-lite"/>
    </source>
</evidence>
<feature type="region of interest" description="Disordered" evidence="1">
    <location>
        <begin position="37"/>
        <end position="69"/>
    </location>
</feature>
<feature type="compositionally biased region" description="Acidic residues" evidence="1">
    <location>
        <begin position="41"/>
        <end position="56"/>
    </location>
</feature>
<dbReference type="EMBL" id="HBGV01002091">
    <property type="protein sequence ID" value="CAD9470992.1"/>
    <property type="molecule type" value="Transcribed_RNA"/>
</dbReference>
<organism evidence="2">
    <name type="scientific">Helicotheca tamesis</name>
    <dbReference type="NCBI Taxonomy" id="374047"/>
    <lineage>
        <taxon>Eukaryota</taxon>
        <taxon>Sar</taxon>
        <taxon>Stramenopiles</taxon>
        <taxon>Ochrophyta</taxon>
        <taxon>Bacillariophyta</taxon>
        <taxon>Mediophyceae</taxon>
        <taxon>Lithodesmiophycidae</taxon>
        <taxon>Lithodesmiales</taxon>
        <taxon>Lithodesmiaceae</taxon>
        <taxon>Helicotheca</taxon>
    </lineage>
</organism>
<evidence type="ECO:0000313" key="2">
    <source>
        <dbReference type="EMBL" id="CAD9470992.1"/>
    </source>
</evidence>
<name>A0A7S2E222_9STRA</name>
<protein>
    <submittedName>
        <fullName evidence="2">Uncharacterized protein</fullName>
    </submittedName>
</protein>
<reference evidence="2" key="1">
    <citation type="submission" date="2021-01" db="EMBL/GenBank/DDBJ databases">
        <authorList>
            <person name="Corre E."/>
            <person name="Pelletier E."/>
            <person name="Niang G."/>
            <person name="Scheremetjew M."/>
            <person name="Finn R."/>
            <person name="Kale V."/>
            <person name="Holt S."/>
            <person name="Cochrane G."/>
            <person name="Meng A."/>
            <person name="Brown T."/>
            <person name="Cohen L."/>
        </authorList>
    </citation>
    <scope>NUCLEOTIDE SEQUENCE</scope>
    <source>
        <strain evidence="2">CCMP826</strain>
    </source>
</reference>
<dbReference type="AlphaFoldDB" id="A0A7S2E222"/>
<accession>A0A7S2E222</accession>